<accession>A0A834Y0Z5</accession>
<evidence type="ECO:0000256" key="4">
    <source>
        <dbReference type="PROSITE-ProRule" id="PRU00810"/>
    </source>
</evidence>
<dbReference type="PANTHER" id="PTHR12346:SF0">
    <property type="entry name" value="SIN3A, ISOFORM G"/>
    <property type="match status" value="1"/>
</dbReference>
<dbReference type="PANTHER" id="PTHR12346">
    <property type="entry name" value="SIN3B-RELATED"/>
    <property type="match status" value="1"/>
</dbReference>
<keyword evidence="7" id="KW-1185">Reference proteome</keyword>
<dbReference type="Pfam" id="PF02671">
    <property type="entry name" value="PAH"/>
    <property type="match status" value="1"/>
</dbReference>
<dbReference type="GO" id="GO:0000122">
    <property type="term" value="P:negative regulation of transcription by RNA polymerase II"/>
    <property type="evidence" value="ECO:0007669"/>
    <property type="project" value="TreeGrafter"/>
</dbReference>
<comment type="caution">
    <text evidence="6">The sequence shown here is derived from an EMBL/GenBank/DDBJ whole genome shotgun (WGS) entry which is preliminary data.</text>
</comment>
<keyword evidence="3 4" id="KW-0539">Nucleus</keyword>
<evidence type="ECO:0000256" key="2">
    <source>
        <dbReference type="ARBA" id="ARBA00022491"/>
    </source>
</evidence>
<name>A0A834Y0Z5_APHGI</name>
<gene>
    <name evidence="6" type="ORF">HCN44_006815</name>
</gene>
<evidence type="ECO:0000313" key="6">
    <source>
        <dbReference type="EMBL" id="KAF7995708.1"/>
    </source>
</evidence>
<evidence type="ECO:0000313" key="7">
    <source>
        <dbReference type="Proteomes" id="UP000639338"/>
    </source>
</evidence>
<evidence type="ECO:0000256" key="3">
    <source>
        <dbReference type="ARBA" id="ARBA00023242"/>
    </source>
</evidence>
<dbReference type="AlphaFoldDB" id="A0A834Y0Z5"/>
<reference evidence="6 7" key="1">
    <citation type="submission" date="2020-08" db="EMBL/GenBank/DDBJ databases">
        <title>Aphidius gifuensis genome sequencing and assembly.</title>
        <authorList>
            <person name="Du Z."/>
        </authorList>
    </citation>
    <scope>NUCLEOTIDE SEQUENCE [LARGE SCALE GENOMIC DNA]</scope>
    <source>
        <strain evidence="6">YNYX2018</strain>
        <tissue evidence="6">Adults</tissue>
    </source>
</reference>
<dbReference type="InterPro" id="IPR003822">
    <property type="entry name" value="PAH"/>
</dbReference>
<keyword evidence="2" id="KW-0678">Repressor</keyword>
<dbReference type="GO" id="GO:0003714">
    <property type="term" value="F:transcription corepressor activity"/>
    <property type="evidence" value="ECO:0007669"/>
    <property type="project" value="InterPro"/>
</dbReference>
<dbReference type="EMBL" id="JACMRX010000002">
    <property type="protein sequence ID" value="KAF7995708.1"/>
    <property type="molecule type" value="Genomic_DNA"/>
</dbReference>
<dbReference type="GO" id="GO:0070822">
    <property type="term" value="C:Sin3-type complex"/>
    <property type="evidence" value="ECO:0007669"/>
    <property type="project" value="TreeGrafter"/>
</dbReference>
<organism evidence="6 7">
    <name type="scientific">Aphidius gifuensis</name>
    <name type="common">Parasitoid wasp</name>
    <dbReference type="NCBI Taxonomy" id="684658"/>
    <lineage>
        <taxon>Eukaryota</taxon>
        <taxon>Metazoa</taxon>
        <taxon>Ecdysozoa</taxon>
        <taxon>Arthropoda</taxon>
        <taxon>Hexapoda</taxon>
        <taxon>Insecta</taxon>
        <taxon>Pterygota</taxon>
        <taxon>Neoptera</taxon>
        <taxon>Endopterygota</taxon>
        <taxon>Hymenoptera</taxon>
        <taxon>Apocrita</taxon>
        <taxon>Ichneumonoidea</taxon>
        <taxon>Braconidae</taxon>
        <taxon>Aphidiinae</taxon>
        <taxon>Aphidius</taxon>
    </lineage>
</organism>
<dbReference type="Gene3D" id="1.20.1160.11">
    <property type="entry name" value="Paired amphipathic helix"/>
    <property type="match status" value="1"/>
</dbReference>
<dbReference type="InterPro" id="IPR036600">
    <property type="entry name" value="PAH_sf"/>
</dbReference>
<evidence type="ECO:0000256" key="5">
    <source>
        <dbReference type="SAM" id="MobiDB-lite"/>
    </source>
</evidence>
<protein>
    <submittedName>
        <fullName evidence="6">Uncharacterized protein</fullName>
    </submittedName>
</protein>
<comment type="subcellular location">
    <subcellularLocation>
        <location evidence="1 4">Nucleus</location>
    </subcellularLocation>
</comment>
<dbReference type="PROSITE" id="PS51477">
    <property type="entry name" value="PAH"/>
    <property type="match status" value="1"/>
</dbReference>
<evidence type="ECO:0000256" key="1">
    <source>
        <dbReference type="ARBA" id="ARBA00004123"/>
    </source>
</evidence>
<feature type="region of interest" description="Disordered" evidence="5">
    <location>
        <begin position="223"/>
        <end position="243"/>
    </location>
</feature>
<sequence length="354" mass="38667">MDNYMELSTYLQPDVVELKKPTPLRPTPGIPFPIMPMTPPPPAPISDLESELLDQLITKQINDNLALSYIRSIETTFKYNNPQIYNEFIDSMKLYKFKKITFECLRDKISWLFNNHPDLIIGFNTFLPEPYKISMENRKIQDYQLLPSAESIAPGLHSGMLFDHHLNNYSGVPSMSYLSPNNNYDYKKLNIQQHNSIVQSRFHPYVYTHDNINSAFIDPRYETISPDQSSSHGRSGSGRDDGGRVAYSGGKLSSLTGVAVVAGGGYLMGRHSGGMNYGGGDCGGGGDYGSGDCGGGGDCGGVIALSVLCACMDTETSTINLDSYGYCIICCCESLAECCVNSRDCSGCGDSGSC</sequence>
<proteinExistence type="predicted"/>
<dbReference type="Proteomes" id="UP000639338">
    <property type="component" value="Unassembled WGS sequence"/>
</dbReference>
<dbReference type="InterPro" id="IPR039774">
    <property type="entry name" value="Sin3-like"/>
</dbReference>
<dbReference type="SUPFAM" id="SSF47762">
    <property type="entry name" value="PAH2 domain"/>
    <property type="match status" value="1"/>
</dbReference>